<organism evidence="1">
    <name type="scientific">bioreactor metagenome</name>
    <dbReference type="NCBI Taxonomy" id="1076179"/>
    <lineage>
        <taxon>unclassified sequences</taxon>
        <taxon>metagenomes</taxon>
        <taxon>ecological metagenomes</taxon>
    </lineage>
</organism>
<dbReference type="AlphaFoldDB" id="A0A645GSC4"/>
<dbReference type="EMBL" id="VSSQ01079659">
    <property type="protein sequence ID" value="MPN29116.1"/>
    <property type="molecule type" value="Genomic_DNA"/>
</dbReference>
<evidence type="ECO:0000313" key="1">
    <source>
        <dbReference type="EMBL" id="MPN29116.1"/>
    </source>
</evidence>
<comment type="caution">
    <text evidence="1">The sequence shown here is derived from an EMBL/GenBank/DDBJ whole genome shotgun (WGS) entry which is preliminary data.</text>
</comment>
<reference evidence="1" key="1">
    <citation type="submission" date="2019-08" db="EMBL/GenBank/DDBJ databases">
        <authorList>
            <person name="Kucharzyk K."/>
            <person name="Murdoch R.W."/>
            <person name="Higgins S."/>
            <person name="Loffler F."/>
        </authorList>
    </citation>
    <scope>NUCLEOTIDE SEQUENCE</scope>
</reference>
<accession>A0A645GSC4</accession>
<gene>
    <name evidence="1" type="ORF">SDC9_176567</name>
</gene>
<name>A0A645GSC4_9ZZZZ</name>
<protein>
    <submittedName>
        <fullName evidence="1">Uncharacterized protein</fullName>
    </submittedName>
</protein>
<sequence>MSAVGNLEICQVVNPLVTARFGVNLKYIDYDIKEKINAN</sequence>
<proteinExistence type="predicted"/>